<dbReference type="Gene3D" id="3.30.499.10">
    <property type="entry name" value="Aconitase, domain 3"/>
    <property type="match status" value="2"/>
</dbReference>
<dbReference type="InterPro" id="IPR050067">
    <property type="entry name" value="IPM_dehydratase_rel_enz"/>
</dbReference>
<dbReference type="InterPro" id="IPR033941">
    <property type="entry name" value="IPMI_cat"/>
</dbReference>
<accession>E6PC54</accession>
<dbReference type="NCBIfam" id="TIGR02086">
    <property type="entry name" value="IPMI_arch"/>
    <property type="match status" value="1"/>
</dbReference>
<dbReference type="CDD" id="cd01583">
    <property type="entry name" value="IPMI"/>
    <property type="match status" value="1"/>
</dbReference>
<dbReference type="InterPro" id="IPR036008">
    <property type="entry name" value="Aconitase_4Fe-4S_dom"/>
</dbReference>
<dbReference type="NCBIfam" id="NF001614">
    <property type="entry name" value="PRK00402.1"/>
    <property type="match status" value="1"/>
</dbReference>
<keyword evidence="3" id="KW-0408">Iron</keyword>
<dbReference type="AlphaFoldDB" id="E6PC54"/>
<evidence type="ECO:0000256" key="3">
    <source>
        <dbReference type="ARBA" id="ARBA00023004"/>
    </source>
</evidence>
<gene>
    <name evidence="7" type="primary">leuC</name>
    <name evidence="7" type="ORF">CARN1_1924</name>
</gene>
<dbReference type="InterPro" id="IPR015931">
    <property type="entry name" value="Acnase/IPM_dHydase_lsu_aba_1/3"/>
</dbReference>
<evidence type="ECO:0000256" key="2">
    <source>
        <dbReference type="ARBA" id="ARBA00022723"/>
    </source>
</evidence>
<dbReference type="PANTHER" id="PTHR43822">
    <property type="entry name" value="HOMOACONITASE, MITOCHONDRIAL-RELATED"/>
    <property type="match status" value="1"/>
</dbReference>
<comment type="caution">
    <text evidence="7">The sequence shown here is derived from an EMBL/GenBank/DDBJ whole genome shotgun (WGS) entry which is preliminary data.</text>
</comment>
<organism evidence="7">
    <name type="scientific">mine drainage metagenome</name>
    <dbReference type="NCBI Taxonomy" id="410659"/>
    <lineage>
        <taxon>unclassified sequences</taxon>
        <taxon>metagenomes</taxon>
        <taxon>ecological metagenomes</taxon>
    </lineage>
</organism>
<protein>
    <submittedName>
        <fullName evidence="7">3-isopropylmalate dehydratase large subunit (Isopropylmalate isomerase) (Alpha-IPM isomerase) (IPMI)</fullName>
        <ecNumber evidence="7">4.2.1.33</ecNumber>
    </submittedName>
</protein>
<keyword evidence="1" id="KW-0004">4Fe-4S</keyword>
<dbReference type="SUPFAM" id="SSF53732">
    <property type="entry name" value="Aconitase iron-sulfur domain"/>
    <property type="match status" value="1"/>
</dbReference>
<evidence type="ECO:0000313" key="7">
    <source>
        <dbReference type="EMBL" id="CBH74037.1"/>
    </source>
</evidence>
<evidence type="ECO:0000256" key="1">
    <source>
        <dbReference type="ARBA" id="ARBA00022485"/>
    </source>
</evidence>
<dbReference type="GO" id="GO:0009098">
    <property type="term" value="P:L-leucine biosynthetic process"/>
    <property type="evidence" value="ECO:0007669"/>
    <property type="project" value="InterPro"/>
</dbReference>
<keyword evidence="4" id="KW-0411">Iron-sulfur</keyword>
<dbReference type="GO" id="GO:0046872">
    <property type="term" value="F:metal ion binding"/>
    <property type="evidence" value="ECO:0007669"/>
    <property type="project" value="UniProtKB-KW"/>
</dbReference>
<dbReference type="PROSITE" id="PS00450">
    <property type="entry name" value="ACONITASE_1"/>
    <property type="match status" value="1"/>
</dbReference>
<feature type="domain" description="Aconitase/3-isopropylmalate dehydratase large subunit alpha/beta/alpha" evidence="6">
    <location>
        <begin position="5"/>
        <end position="412"/>
    </location>
</feature>
<dbReference type="InterPro" id="IPR018136">
    <property type="entry name" value="Aconitase_4Fe-4S_BS"/>
</dbReference>
<sequence length="427" mass="45376">MTLTEKILARHAGLERVEPGQIINAKVDLVLANELSAAVAIAVMRSMKGADRVFDRKKIALVEDHFVPAKDAQSAKLARLMKEFAAEQEIEHFFDVGRGGIEHVVLPEEGLVAPGELIVGGDSHTCTYGALGAFATGMGSTDIAAAFVLGEVWLRVPPTIKVVYNGALQDGVYAKDLMLATVGTLGIDGATYRALEYHGSTIDALSITGRLTMANMAIEAGAKNGIFHADEKALAFVRERTDRPFIVERADADAAYERIVAIDVASLEPQIACPHTPDNVHPISEVLRDRVNLDQIFIGSCTNGYIEDLRIAAKILHGKKIASSLRVIVNPGSQKVWMQAADEGILKTLASAGCVVNTPGCGACFGGHMGTLGDGERCLSTTNRNYVGRMGSPKAEVYLASPATCAASALTGHITDPRVVELAPAYS</sequence>
<evidence type="ECO:0000259" key="6">
    <source>
        <dbReference type="Pfam" id="PF00330"/>
    </source>
</evidence>
<dbReference type="PRINTS" id="PR00415">
    <property type="entry name" value="ACONITASE"/>
</dbReference>
<dbReference type="HAMAP" id="MF_01027">
    <property type="entry name" value="LeuC_type2"/>
    <property type="match status" value="1"/>
</dbReference>
<dbReference type="InterPro" id="IPR001030">
    <property type="entry name" value="Acoase/IPM_deHydtase_lsu_aba"/>
</dbReference>
<reference evidence="7" key="1">
    <citation type="submission" date="2009-10" db="EMBL/GenBank/DDBJ databases">
        <title>Diversity of trophic interactions inside an arsenic-rich microbial ecosystem.</title>
        <authorList>
            <person name="Bertin P.N."/>
            <person name="Heinrich-Salmeron A."/>
            <person name="Pelletier E."/>
            <person name="Goulhen-Chollet F."/>
            <person name="Arsene-Ploetze F."/>
            <person name="Gallien S."/>
            <person name="Calteau A."/>
            <person name="Vallenet D."/>
            <person name="Casiot C."/>
            <person name="Chane-Woon-Ming B."/>
            <person name="Giloteaux L."/>
            <person name="Barakat M."/>
            <person name="Bonnefoy V."/>
            <person name="Bruneel O."/>
            <person name="Chandler M."/>
            <person name="Cleiss J."/>
            <person name="Duran R."/>
            <person name="Elbaz-Poulichet F."/>
            <person name="Fonknechten N."/>
            <person name="Lauga B."/>
            <person name="Mornico D."/>
            <person name="Ortet P."/>
            <person name="Schaeffer C."/>
            <person name="Siguier P."/>
            <person name="Alexander Thil Smith A."/>
            <person name="Van Dorsselaer A."/>
            <person name="Weissenbach J."/>
            <person name="Medigue C."/>
            <person name="Le Paslier D."/>
        </authorList>
    </citation>
    <scope>NUCLEOTIDE SEQUENCE</scope>
</reference>
<keyword evidence="5 7" id="KW-0456">Lyase</keyword>
<evidence type="ECO:0000256" key="5">
    <source>
        <dbReference type="ARBA" id="ARBA00023239"/>
    </source>
</evidence>
<dbReference type="InterPro" id="IPR006251">
    <property type="entry name" value="Homoacnase/IPMdehydase_lsu"/>
</dbReference>
<dbReference type="GO" id="GO:0016853">
    <property type="term" value="F:isomerase activity"/>
    <property type="evidence" value="ECO:0007669"/>
    <property type="project" value="UniProtKB-KW"/>
</dbReference>
<dbReference type="EC" id="4.2.1.33" evidence="7"/>
<dbReference type="PANTHER" id="PTHR43822:SF16">
    <property type="entry name" value="3-ISOPROPYLMALATE DEHYDRATASE LARGE SUBUNIT 2"/>
    <property type="match status" value="1"/>
</dbReference>
<evidence type="ECO:0000256" key="4">
    <source>
        <dbReference type="ARBA" id="ARBA00023014"/>
    </source>
</evidence>
<keyword evidence="7" id="KW-0413">Isomerase</keyword>
<dbReference type="NCBIfam" id="TIGR01343">
    <property type="entry name" value="hacA_fam"/>
    <property type="match status" value="1"/>
</dbReference>
<name>E6PC54_9ZZZZ</name>
<proteinExistence type="inferred from homology"/>
<dbReference type="GO" id="GO:0051539">
    <property type="term" value="F:4 iron, 4 sulfur cluster binding"/>
    <property type="evidence" value="ECO:0007669"/>
    <property type="project" value="UniProtKB-KW"/>
</dbReference>
<dbReference type="EMBL" id="CABL01000001">
    <property type="protein sequence ID" value="CBH74037.1"/>
    <property type="molecule type" value="Genomic_DNA"/>
</dbReference>
<dbReference type="GO" id="GO:0003861">
    <property type="term" value="F:3-isopropylmalate dehydratase activity"/>
    <property type="evidence" value="ECO:0007669"/>
    <property type="project" value="UniProtKB-EC"/>
</dbReference>
<keyword evidence="2" id="KW-0479">Metal-binding</keyword>
<dbReference type="Pfam" id="PF00330">
    <property type="entry name" value="Aconitase"/>
    <property type="match status" value="1"/>
</dbReference>
<dbReference type="InterPro" id="IPR011826">
    <property type="entry name" value="HAcnase/IPMdehydase_lsu_prok"/>
</dbReference>